<protein>
    <submittedName>
        <fullName evidence="1">Flagellin lysine-N-methylase</fullName>
        <ecNumber evidence="1">2.1.1.-</ecNumber>
    </submittedName>
</protein>
<reference evidence="1" key="2">
    <citation type="journal article" date="2021" name="PeerJ">
        <title>Extensive microbial diversity within the chicken gut microbiome revealed by metagenomics and culture.</title>
        <authorList>
            <person name="Gilroy R."/>
            <person name="Ravi A."/>
            <person name="Getino M."/>
            <person name="Pursley I."/>
            <person name="Horton D.L."/>
            <person name="Alikhan N.F."/>
            <person name="Baker D."/>
            <person name="Gharbi K."/>
            <person name="Hall N."/>
            <person name="Watson M."/>
            <person name="Adriaenssens E.M."/>
            <person name="Foster-Nyarko E."/>
            <person name="Jarju S."/>
            <person name="Secka A."/>
            <person name="Antonio M."/>
            <person name="Oren A."/>
            <person name="Chaudhuri R.R."/>
            <person name="La Ragione R."/>
            <person name="Hildebrand F."/>
            <person name="Pallen M.J."/>
        </authorList>
    </citation>
    <scope>NUCLEOTIDE SEQUENCE</scope>
    <source>
        <strain evidence="1">CHK188-20938</strain>
    </source>
</reference>
<keyword evidence="1" id="KW-0282">Flagellum</keyword>
<evidence type="ECO:0000313" key="2">
    <source>
        <dbReference type="Proteomes" id="UP000824169"/>
    </source>
</evidence>
<keyword evidence="1" id="KW-0966">Cell projection</keyword>
<accession>A0A9D1P306</accession>
<dbReference type="NCBIfam" id="NF038110">
    <property type="entry name" value="Lys_methyl_FliB"/>
    <property type="match status" value="1"/>
</dbReference>
<comment type="caution">
    <text evidence="1">The sequence shown here is derived from an EMBL/GenBank/DDBJ whole genome shotgun (WGS) entry which is preliminary data.</text>
</comment>
<dbReference type="AlphaFoldDB" id="A0A9D1P306"/>
<keyword evidence="1" id="KW-0489">Methyltransferase</keyword>
<keyword evidence="1" id="KW-0969">Cilium</keyword>
<dbReference type="EMBL" id="DVOO01000016">
    <property type="protein sequence ID" value="HIV25387.1"/>
    <property type="molecule type" value="Genomic_DNA"/>
</dbReference>
<reference evidence="1" key="1">
    <citation type="submission" date="2020-10" db="EMBL/GenBank/DDBJ databases">
        <authorList>
            <person name="Gilroy R."/>
        </authorList>
    </citation>
    <scope>NUCLEOTIDE SEQUENCE</scope>
    <source>
        <strain evidence="1">CHK188-20938</strain>
    </source>
</reference>
<dbReference type="GO" id="GO:0008168">
    <property type="term" value="F:methyltransferase activity"/>
    <property type="evidence" value="ECO:0007669"/>
    <property type="project" value="UniProtKB-KW"/>
</dbReference>
<organism evidence="1 2">
    <name type="scientific">Candidatus Scatomonas pullistercoris</name>
    <dbReference type="NCBI Taxonomy" id="2840920"/>
    <lineage>
        <taxon>Bacteria</taxon>
        <taxon>Bacillati</taxon>
        <taxon>Bacillota</taxon>
        <taxon>Clostridia</taxon>
        <taxon>Lachnospirales</taxon>
        <taxon>Lachnospiraceae</taxon>
        <taxon>Lachnospiraceae incertae sedis</taxon>
        <taxon>Candidatus Scatomonas</taxon>
    </lineage>
</organism>
<dbReference type="EC" id="2.1.1.-" evidence="1"/>
<dbReference type="Proteomes" id="UP000824169">
    <property type="component" value="Unassembled WGS sequence"/>
</dbReference>
<evidence type="ECO:0000313" key="1">
    <source>
        <dbReference type="EMBL" id="HIV25387.1"/>
    </source>
</evidence>
<keyword evidence="1" id="KW-0808">Transferase</keyword>
<name>A0A9D1P306_9FIRM</name>
<sequence>MQYLFPQYYKKFKCTGSACPSTCCAGWKIQIDPASLKKYRKMPGAFGSRLRNEIDWENGCFRQYGGKCTLLNEEGLCDLYLEGGGEGALCRACHIFPRHVEEFQGVREYSLSLSCPEAAELILSGQAPAKLLKTRRPGTPEKYPEFDSDLFRTLRAARRLMFRLLQNRQKPWRLRAAVVLALAHDLQQRLDRHAEAAAGELFRRYSSPGVWDWFAVRLERERPGRRAGMPNSLMEILKELKPLRESWEPYLQNAQNSLQQEPAPEEKKELEILFTDTMAEQLMVYFLYVYFCGAVYDRKAYGKVKFAAASTVIIRELLRAGWRQSLGRLPEHAAAVTACRYARETEHLDENLNRMESMLEDENRFSLKQFMGIL</sequence>
<dbReference type="GO" id="GO:0032259">
    <property type="term" value="P:methylation"/>
    <property type="evidence" value="ECO:0007669"/>
    <property type="project" value="UniProtKB-KW"/>
</dbReference>
<gene>
    <name evidence="1" type="primary">fliB</name>
    <name evidence="1" type="ORF">IAB71_06315</name>
</gene>
<proteinExistence type="predicted"/>